<dbReference type="InterPro" id="IPR007387">
    <property type="entry name" value="TRAP_DctQ"/>
</dbReference>
<dbReference type="GO" id="GO:0005886">
    <property type="term" value="C:plasma membrane"/>
    <property type="evidence" value="ECO:0007669"/>
    <property type="project" value="UniProtKB-SubCell"/>
</dbReference>
<evidence type="ECO:0000256" key="1">
    <source>
        <dbReference type="ARBA" id="ARBA00004429"/>
    </source>
</evidence>
<dbReference type="PANTHER" id="PTHR35011:SF10">
    <property type="entry name" value="TRAP TRANSPORTER SMALL PERMEASE PROTEIN"/>
    <property type="match status" value="1"/>
</dbReference>
<feature type="transmembrane region" description="Helical" evidence="9">
    <location>
        <begin position="42"/>
        <end position="59"/>
    </location>
</feature>
<name>A0A244CPP0_PSEDV</name>
<keyword evidence="7 9" id="KW-0472">Membrane</keyword>
<evidence type="ECO:0000256" key="3">
    <source>
        <dbReference type="ARBA" id="ARBA00022475"/>
    </source>
</evidence>
<keyword evidence="4 9" id="KW-0997">Cell inner membrane</keyword>
<comment type="caution">
    <text evidence="11">The sequence shown here is derived from an EMBL/GenBank/DDBJ whole genome shotgun (WGS) entry which is preliminary data.</text>
</comment>
<keyword evidence="6 9" id="KW-1133">Transmembrane helix</keyword>
<accession>A0A244CPP0</accession>
<evidence type="ECO:0000259" key="10">
    <source>
        <dbReference type="Pfam" id="PF04290"/>
    </source>
</evidence>
<proteinExistence type="inferred from homology"/>
<feature type="domain" description="Tripartite ATP-independent periplasmic transporters DctQ component" evidence="10">
    <location>
        <begin position="20"/>
        <end position="145"/>
    </location>
</feature>
<dbReference type="PROSITE" id="PS51257">
    <property type="entry name" value="PROKAR_LIPOPROTEIN"/>
    <property type="match status" value="1"/>
</dbReference>
<sequence length="153" mass="17119">MTKRPSLALIIAMSCIVLIFTLVLAQILLRLLNIQIPSVEDFAGYLLITSCFLGLAYTFEEQGHIRVTLLLHTQHPRLNVIINYLSHIAALLISAFVVYACWQLVSDSYHFHELTTGQIPLPQWPLQLPMLVGSALLLCSIFKAILLLGKKHG</sequence>
<evidence type="ECO:0000256" key="5">
    <source>
        <dbReference type="ARBA" id="ARBA00022692"/>
    </source>
</evidence>
<reference evidence="11 12" key="1">
    <citation type="submission" date="2017-02" db="EMBL/GenBank/DDBJ databases">
        <title>Pseudoalteromonas ulvae TC14 Genome.</title>
        <authorList>
            <person name="Molmeret M."/>
        </authorList>
    </citation>
    <scope>NUCLEOTIDE SEQUENCE [LARGE SCALE GENOMIC DNA]</scope>
    <source>
        <strain evidence="11">TC14</strain>
    </source>
</reference>
<dbReference type="Proteomes" id="UP000194841">
    <property type="component" value="Unassembled WGS sequence"/>
</dbReference>
<protein>
    <recommendedName>
        <fullName evidence="9">TRAP transporter small permease protein</fullName>
    </recommendedName>
</protein>
<dbReference type="EMBL" id="MWPV01000003">
    <property type="protein sequence ID" value="OUL57565.1"/>
    <property type="molecule type" value="Genomic_DNA"/>
</dbReference>
<keyword evidence="3" id="KW-1003">Cell membrane</keyword>
<comment type="function">
    <text evidence="9">Part of the tripartite ATP-independent periplasmic (TRAP) transport system.</text>
</comment>
<dbReference type="RefSeq" id="WP_086744148.1">
    <property type="nucleotide sequence ID" value="NZ_MWPV01000003.1"/>
</dbReference>
<organism evidence="11 12">
    <name type="scientific">Pseudoalteromonas ulvae</name>
    <dbReference type="NCBI Taxonomy" id="107327"/>
    <lineage>
        <taxon>Bacteria</taxon>
        <taxon>Pseudomonadati</taxon>
        <taxon>Pseudomonadota</taxon>
        <taxon>Gammaproteobacteria</taxon>
        <taxon>Alteromonadales</taxon>
        <taxon>Pseudoalteromonadaceae</taxon>
        <taxon>Pseudoalteromonas</taxon>
    </lineage>
</organism>
<evidence type="ECO:0000256" key="2">
    <source>
        <dbReference type="ARBA" id="ARBA00022448"/>
    </source>
</evidence>
<dbReference type="InterPro" id="IPR055348">
    <property type="entry name" value="DctQ"/>
</dbReference>
<comment type="subcellular location">
    <subcellularLocation>
        <location evidence="1 9">Cell inner membrane</location>
        <topology evidence="1 9">Multi-pass membrane protein</topology>
    </subcellularLocation>
</comment>
<dbReference type="Pfam" id="PF04290">
    <property type="entry name" value="DctQ"/>
    <property type="match status" value="1"/>
</dbReference>
<evidence type="ECO:0000256" key="8">
    <source>
        <dbReference type="ARBA" id="ARBA00038436"/>
    </source>
</evidence>
<dbReference type="AlphaFoldDB" id="A0A244CPP0"/>
<dbReference type="GO" id="GO:0015740">
    <property type="term" value="P:C4-dicarboxylate transport"/>
    <property type="evidence" value="ECO:0007669"/>
    <property type="project" value="TreeGrafter"/>
</dbReference>
<keyword evidence="12" id="KW-1185">Reference proteome</keyword>
<evidence type="ECO:0000256" key="6">
    <source>
        <dbReference type="ARBA" id="ARBA00022989"/>
    </source>
</evidence>
<evidence type="ECO:0000256" key="4">
    <source>
        <dbReference type="ARBA" id="ARBA00022519"/>
    </source>
</evidence>
<keyword evidence="5 9" id="KW-0812">Transmembrane</keyword>
<keyword evidence="2 9" id="KW-0813">Transport</keyword>
<feature type="transmembrane region" description="Helical" evidence="9">
    <location>
        <begin position="7"/>
        <end position="30"/>
    </location>
</feature>
<dbReference type="OrthoDB" id="26202at2"/>
<evidence type="ECO:0000313" key="12">
    <source>
        <dbReference type="Proteomes" id="UP000194841"/>
    </source>
</evidence>
<evidence type="ECO:0000256" key="7">
    <source>
        <dbReference type="ARBA" id="ARBA00023136"/>
    </source>
</evidence>
<evidence type="ECO:0000256" key="9">
    <source>
        <dbReference type="RuleBase" id="RU369079"/>
    </source>
</evidence>
<evidence type="ECO:0000313" key="11">
    <source>
        <dbReference type="EMBL" id="OUL57565.1"/>
    </source>
</evidence>
<gene>
    <name evidence="11" type="ORF">B1199_10875</name>
</gene>
<dbReference type="GO" id="GO:0022857">
    <property type="term" value="F:transmembrane transporter activity"/>
    <property type="evidence" value="ECO:0007669"/>
    <property type="project" value="UniProtKB-UniRule"/>
</dbReference>
<dbReference type="PANTHER" id="PTHR35011">
    <property type="entry name" value="2,3-DIKETO-L-GULONATE TRAP TRANSPORTER SMALL PERMEASE PROTEIN YIAM"/>
    <property type="match status" value="1"/>
</dbReference>
<feature type="transmembrane region" description="Helical" evidence="9">
    <location>
        <begin position="125"/>
        <end position="148"/>
    </location>
</feature>
<feature type="transmembrane region" description="Helical" evidence="9">
    <location>
        <begin position="80"/>
        <end position="105"/>
    </location>
</feature>
<comment type="subunit">
    <text evidence="9">The complex comprises the extracytoplasmic solute receptor protein and the two transmembrane proteins.</text>
</comment>
<comment type="similarity">
    <text evidence="8 9">Belongs to the TRAP transporter small permease family.</text>
</comment>